<keyword evidence="4" id="KW-1185">Reference proteome</keyword>
<evidence type="ECO:0000313" key="2">
    <source>
        <dbReference type="EMBL" id="KEH30233.1"/>
    </source>
</evidence>
<dbReference type="Proteomes" id="UP000002051">
    <property type="component" value="Chromosome 4"/>
</dbReference>
<feature type="transmembrane region" description="Helical" evidence="1">
    <location>
        <begin position="6"/>
        <end position="26"/>
    </location>
</feature>
<evidence type="ECO:0000256" key="1">
    <source>
        <dbReference type="SAM" id="Phobius"/>
    </source>
</evidence>
<sequence length="85" mass="9780">MAYGFYNALVCGLTTIVSVLIGKHYVRRGLFPVSVEKPKRVSPHIRRRHLGLLRSTGVEIKTIHTPDYELPFTLFDWKVRLESVV</sequence>
<evidence type="ECO:0000313" key="3">
    <source>
        <dbReference type="EnsemblPlants" id="KEH30233"/>
    </source>
</evidence>
<proteinExistence type="predicted"/>
<reference evidence="3" key="3">
    <citation type="submission" date="2015-04" db="UniProtKB">
        <authorList>
            <consortium name="EnsemblPlants"/>
        </authorList>
    </citation>
    <scope>IDENTIFICATION</scope>
    <source>
        <strain evidence="3">cv. Jemalong A17</strain>
    </source>
</reference>
<keyword evidence="1" id="KW-0472">Membrane</keyword>
<dbReference type="EnsemblPlants" id="KEH30233">
    <property type="protein sequence ID" value="KEH30233"/>
    <property type="gene ID" value="MTR_4g065127"/>
</dbReference>
<name>A0A072UMC7_MEDTR</name>
<dbReference type="EMBL" id="CM001220">
    <property type="protein sequence ID" value="KEH30233.1"/>
    <property type="molecule type" value="Genomic_DNA"/>
</dbReference>
<keyword evidence="1" id="KW-1133">Transmembrane helix</keyword>
<keyword evidence="1 2" id="KW-0812">Transmembrane</keyword>
<dbReference type="HOGENOM" id="CLU_2516047_0_0_1"/>
<gene>
    <name evidence="2" type="ordered locus">MTR_4g065127</name>
</gene>
<accession>A0A072UMC7</accession>
<organism evidence="2 4">
    <name type="scientific">Medicago truncatula</name>
    <name type="common">Barrel medic</name>
    <name type="synonym">Medicago tribuloides</name>
    <dbReference type="NCBI Taxonomy" id="3880"/>
    <lineage>
        <taxon>Eukaryota</taxon>
        <taxon>Viridiplantae</taxon>
        <taxon>Streptophyta</taxon>
        <taxon>Embryophyta</taxon>
        <taxon>Tracheophyta</taxon>
        <taxon>Spermatophyta</taxon>
        <taxon>Magnoliopsida</taxon>
        <taxon>eudicotyledons</taxon>
        <taxon>Gunneridae</taxon>
        <taxon>Pentapetalae</taxon>
        <taxon>rosids</taxon>
        <taxon>fabids</taxon>
        <taxon>Fabales</taxon>
        <taxon>Fabaceae</taxon>
        <taxon>Papilionoideae</taxon>
        <taxon>50 kb inversion clade</taxon>
        <taxon>NPAAA clade</taxon>
        <taxon>Hologalegina</taxon>
        <taxon>IRL clade</taxon>
        <taxon>Trifolieae</taxon>
        <taxon>Medicago</taxon>
    </lineage>
</organism>
<reference evidence="2 4" key="1">
    <citation type="journal article" date="2011" name="Nature">
        <title>The Medicago genome provides insight into the evolution of rhizobial symbioses.</title>
        <authorList>
            <person name="Young N.D."/>
            <person name="Debelle F."/>
            <person name="Oldroyd G.E."/>
            <person name="Geurts R."/>
            <person name="Cannon S.B."/>
            <person name="Udvardi M.K."/>
            <person name="Benedito V.A."/>
            <person name="Mayer K.F."/>
            <person name="Gouzy J."/>
            <person name="Schoof H."/>
            <person name="Van de Peer Y."/>
            <person name="Proost S."/>
            <person name="Cook D.R."/>
            <person name="Meyers B.C."/>
            <person name="Spannagl M."/>
            <person name="Cheung F."/>
            <person name="De Mita S."/>
            <person name="Krishnakumar V."/>
            <person name="Gundlach H."/>
            <person name="Zhou S."/>
            <person name="Mudge J."/>
            <person name="Bharti A.K."/>
            <person name="Murray J.D."/>
            <person name="Naoumkina M.A."/>
            <person name="Rosen B."/>
            <person name="Silverstein K.A."/>
            <person name="Tang H."/>
            <person name="Rombauts S."/>
            <person name="Zhao P.X."/>
            <person name="Zhou P."/>
            <person name="Barbe V."/>
            <person name="Bardou P."/>
            <person name="Bechner M."/>
            <person name="Bellec A."/>
            <person name="Berger A."/>
            <person name="Berges H."/>
            <person name="Bidwell S."/>
            <person name="Bisseling T."/>
            <person name="Choisne N."/>
            <person name="Couloux A."/>
            <person name="Denny R."/>
            <person name="Deshpande S."/>
            <person name="Dai X."/>
            <person name="Doyle J.J."/>
            <person name="Dudez A.M."/>
            <person name="Farmer A.D."/>
            <person name="Fouteau S."/>
            <person name="Franken C."/>
            <person name="Gibelin C."/>
            <person name="Gish J."/>
            <person name="Goldstein S."/>
            <person name="Gonzalez A.J."/>
            <person name="Green P.J."/>
            <person name="Hallab A."/>
            <person name="Hartog M."/>
            <person name="Hua A."/>
            <person name="Humphray S.J."/>
            <person name="Jeong D.H."/>
            <person name="Jing Y."/>
            <person name="Jocker A."/>
            <person name="Kenton S.M."/>
            <person name="Kim D.J."/>
            <person name="Klee K."/>
            <person name="Lai H."/>
            <person name="Lang C."/>
            <person name="Lin S."/>
            <person name="Macmil S.L."/>
            <person name="Magdelenat G."/>
            <person name="Matthews L."/>
            <person name="McCorrison J."/>
            <person name="Monaghan E.L."/>
            <person name="Mun J.H."/>
            <person name="Najar F.Z."/>
            <person name="Nicholson C."/>
            <person name="Noirot C."/>
            <person name="O'Bleness M."/>
            <person name="Paule C.R."/>
            <person name="Poulain J."/>
            <person name="Prion F."/>
            <person name="Qin B."/>
            <person name="Qu C."/>
            <person name="Retzel E.F."/>
            <person name="Riddle C."/>
            <person name="Sallet E."/>
            <person name="Samain S."/>
            <person name="Samson N."/>
            <person name="Sanders I."/>
            <person name="Saurat O."/>
            <person name="Scarpelli C."/>
            <person name="Schiex T."/>
            <person name="Segurens B."/>
            <person name="Severin A.J."/>
            <person name="Sherrier D.J."/>
            <person name="Shi R."/>
            <person name="Sims S."/>
            <person name="Singer S.R."/>
            <person name="Sinharoy S."/>
            <person name="Sterck L."/>
            <person name="Viollet A."/>
            <person name="Wang B.B."/>
            <person name="Wang K."/>
            <person name="Wang M."/>
            <person name="Wang X."/>
            <person name="Warfsmann J."/>
            <person name="Weissenbach J."/>
            <person name="White D.D."/>
            <person name="White J.D."/>
            <person name="Wiley G.B."/>
            <person name="Wincker P."/>
            <person name="Xing Y."/>
            <person name="Yang L."/>
            <person name="Yao Z."/>
            <person name="Ying F."/>
            <person name="Zhai J."/>
            <person name="Zhou L."/>
            <person name="Zuber A."/>
            <person name="Denarie J."/>
            <person name="Dixon R.A."/>
            <person name="May G.D."/>
            <person name="Schwartz D.C."/>
            <person name="Rogers J."/>
            <person name="Quetier F."/>
            <person name="Town C.D."/>
            <person name="Roe B.A."/>
        </authorList>
    </citation>
    <scope>NUCLEOTIDE SEQUENCE [LARGE SCALE GENOMIC DNA]</scope>
    <source>
        <strain evidence="2">A17</strain>
        <strain evidence="3 4">cv. Jemalong A17</strain>
    </source>
</reference>
<dbReference type="AlphaFoldDB" id="A0A072UMC7"/>
<evidence type="ECO:0000313" key="4">
    <source>
        <dbReference type="Proteomes" id="UP000002051"/>
    </source>
</evidence>
<protein>
    <submittedName>
        <fullName evidence="2">Transmembrane protein, putative</fullName>
    </submittedName>
</protein>
<reference evidence="2 4" key="2">
    <citation type="journal article" date="2014" name="BMC Genomics">
        <title>An improved genome release (version Mt4.0) for the model legume Medicago truncatula.</title>
        <authorList>
            <person name="Tang H."/>
            <person name="Krishnakumar V."/>
            <person name="Bidwell S."/>
            <person name="Rosen B."/>
            <person name="Chan A."/>
            <person name="Zhou S."/>
            <person name="Gentzbittel L."/>
            <person name="Childs K.L."/>
            <person name="Yandell M."/>
            <person name="Gundlach H."/>
            <person name="Mayer K.F."/>
            <person name="Schwartz D.C."/>
            <person name="Town C.D."/>
        </authorList>
    </citation>
    <scope>GENOME REANNOTATION</scope>
    <source>
        <strain evidence="2">A17</strain>
        <strain evidence="3 4">cv. Jemalong A17</strain>
    </source>
</reference>